<evidence type="ECO:0000313" key="1">
    <source>
        <dbReference type="EMBL" id="EED86884.1"/>
    </source>
</evidence>
<keyword evidence="2" id="KW-1185">Reference proteome</keyword>
<protein>
    <submittedName>
        <fullName evidence="1">Uncharacterized protein</fullName>
    </submittedName>
</protein>
<gene>
    <name evidence="1" type="ORF">THAPSDRAFT_10358</name>
</gene>
<dbReference type="EMBL" id="DS999417">
    <property type="protein sequence ID" value="EED86884.1"/>
    <property type="molecule type" value="Genomic_DNA"/>
</dbReference>
<organism evidence="1 2">
    <name type="scientific">Thalassiosira pseudonana</name>
    <name type="common">Marine diatom</name>
    <name type="synonym">Cyclotella nana</name>
    <dbReference type="NCBI Taxonomy" id="35128"/>
    <lineage>
        <taxon>Eukaryota</taxon>
        <taxon>Sar</taxon>
        <taxon>Stramenopiles</taxon>
        <taxon>Ochrophyta</taxon>
        <taxon>Bacillariophyta</taxon>
        <taxon>Coscinodiscophyceae</taxon>
        <taxon>Thalassiosirophycidae</taxon>
        <taxon>Thalassiosirales</taxon>
        <taxon>Thalassiosiraceae</taxon>
        <taxon>Thalassiosira</taxon>
    </lineage>
</organism>
<dbReference type="OMA" id="FASEWET"/>
<name>B8LCE9_THAPS</name>
<dbReference type="GeneID" id="7449976"/>
<reference evidence="1 2" key="1">
    <citation type="journal article" date="2004" name="Science">
        <title>The genome of the diatom Thalassiosira pseudonana: ecology, evolution, and metabolism.</title>
        <authorList>
            <person name="Armbrust E.V."/>
            <person name="Berges J.A."/>
            <person name="Bowler C."/>
            <person name="Green B.R."/>
            <person name="Martinez D."/>
            <person name="Putnam N.H."/>
            <person name="Zhou S."/>
            <person name="Allen A.E."/>
            <person name="Apt K.E."/>
            <person name="Bechner M."/>
            <person name="Brzezinski M.A."/>
            <person name="Chaal B.K."/>
            <person name="Chiovitti A."/>
            <person name="Davis A.K."/>
            <person name="Demarest M.S."/>
            <person name="Detter J.C."/>
            <person name="Glavina T."/>
            <person name="Goodstein D."/>
            <person name="Hadi M.Z."/>
            <person name="Hellsten U."/>
            <person name="Hildebrand M."/>
            <person name="Jenkins B.D."/>
            <person name="Jurka J."/>
            <person name="Kapitonov V.V."/>
            <person name="Kroger N."/>
            <person name="Lau W.W."/>
            <person name="Lane T.W."/>
            <person name="Larimer F.W."/>
            <person name="Lippmeier J.C."/>
            <person name="Lucas S."/>
            <person name="Medina M."/>
            <person name="Montsant A."/>
            <person name="Obornik M."/>
            <person name="Parker M.S."/>
            <person name="Palenik B."/>
            <person name="Pazour G.J."/>
            <person name="Richardson P.M."/>
            <person name="Rynearson T.A."/>
            <person name="Saito M.A."/>
            <person name="Schwartz D.C."/>
            <person name="Thamatrakoln K."/>
            <person name="Valentin K."/>
            <person name="Vardi A."/>
            <person name="Wilkerson F.P."/>
            <person name="Rokhsar D.S."/>
        </authorList>
    </citation>
    <scope>NUCLEOTIDE SEQUENCE [LARGE SCALE GENOMIC DNA]</scope>
    <source>
        <strain evidence="1 2">CCMP1335</strain>
    </source>
</reference>
<dbReference type="Proteomes" id="UP000001449">
    <property type="component" value="Chromosome 16"/>
</dbReference>
<evidence type="ECO:0000313" key="2">
    <source>
        <dbReference type="Proteomes" id="UP000001449"/>
    </source>
</evidence>
<dbReference type="InParanoid" id="B8LCE9"/>
<dbReference type="KEGG" id="tps:THAPSDRAFT_10358"/>
<sequence>MPGFLIQQPQTDTNTHRWCPINALKNSPVTIVLHCSWSGERYPLPATATAAFNDDDANYFDEASPTSADLIGSTSLYDVIKMVKAQIPTLYMWEEVGGLVLTCGTDQVFASEWETTMLCNLISNTAAVKEVLSDGREAIVVTIGDAASMKSGKASVVTRCLAKGDVYG</sequence>
<dbReference type="PaxDb" id="35128-Thaps10358"/>
<dbReference type="AlphaFoldDB" id="B8LCE9"/>
<reference evidence="1 2" key="2">
    <citation type="journal article" date="2008" name="Nature">
        <title>The Phaeodactylum genome reveals the evolutionary history of diatom genomes.</title>
        <authorList>
            <person name="Bowler C."/>
            <person name="Allen A.E."/>
            <person name="Badger J.H."/>
            <person name="Grimwood J."/>
            <person name="Jabbari K."/>
            <person name="Kuo A."/>
            <person name="Maheswari U."/>
            <person name="Martens C."/>
            <person name="Maumus F."/>
            <person name="Otillar R.P."/>
            <person name="Rayko E."/>
            <person name="Salamov A."/>
            <person name="Vandepoele K."/>
            <person name="Beszteri B."/>
            <person name="Gruber A."/>
            <person name="Heijde M."/>
            <person name="Katinka M."/>
            <person name="Mock T."/>
            <person name="Valentin K."/>
            <person name="Verret F."/>
            <person name="Berges J.A."/>
            <person name="Brownlee C."/>
            <person name="Cadoret J.P."/>
            <person name="Chiovitti A."/>
            <person name="Choi C.J."/>
            <person name="Coesel S."/>
            <person name="De Martino A."/>
            <person name="Detter J.C."/>
            <person name="Durkin C."/>
            <person name="Falciatore A."/>
            <person name="Fournet J."/>
            <person name="Haruta M."/>
            <person name="Huysman M.J."/>
            <person name="Jenkins B.D."/>
            <person name="Jiroutova K."/>
            <person name="Jorgensen R.E."/>
            <person name="Joubert Y."/>
            <person name="Kaplan A."/>
            <person name="Kroger N."/>
            <person name="Kroth P.G."/>
            <person name="La Roche J."/>
            <person name="Lindquist E."/>
            <person name="Lommer M."/>
            <person name="Martin-Jezequel V."/>
            <person name="Lopez P.J."/>
            <person name="Lucas S."/>
            <person name="Mangogna M."/>
            <person name="McGinnis K."/>
            <person name="Medlin L.K."/>
            <person name="Montsant A."/>
            <person name="Oudot-Le Secq M.P."/>
            <person name="Napoli C."/>
            <person name="Obornik M."/>
            <person name="Parker M.S."/>
            <person name="Petit J.L."/>
            <person name="Porcel B.M."/>
            <person name="Poulsen N."/>
            <person name="Robison M."/>
            <person name="Rychlewski L."/>
            <person name="Rynearson T.A."/>
            <person name="Schmutz J."/>
            <person name="Shapiro H."/>
            <person name="Siaut M."/>
            <person name="Stanley M."/>
            <person name="Sussman M.R."/>
            <person name="Taylor A.R."/>
            <person name="Vardi A."/>
            <person name="von Dassow P."/>
            <person name="Vyverman W."/>
            <person name="Willis A."/>
            <person name="Wyrwicz L.S."/>
            <person name="Rokhsar D.S."/>
            <person name="Weissenbach J."/>
            <person name="Armbrust E.V."/>
            <person name="Green B.R."/>
            <person name="Van de Peer Y."/>
            <person name="Grigoriev I.V."/>
        </authorList>
    </citation>
    <scope>NUCLEOTIDE SEQUENCE [LARGE SCALE GENOMIC DNA]</scope>
    <source>
        <strain evidence="1 2">CCMP1335</strain>
    </source>
</reference>
<accession>B8LCE9</accession>
<dbReference type="HOGENOM" id="CLU_1589732_0_0_1"/>
<proteinExistence type="predicted"/>
<dbReference type="RefSeq" id="XP_002296683.1">
    <property type="nucleotide sequence ID" value="XM_002296647.1"/>
</dbReference>